<evidence type="ECO:0000313" key="1">
    <source>
        <dbReference type="EMBL" id="OGY99750.1"/>
    </source>
</evidence>
<name>A0A1G2CGH4_9BACT</name>
<dbReference type="Proteomes" id="UP000178880">
    <property type="component" value="Unassembled WGS sequence"/>
</dbReference>
<protein>
    <recommendedName>
        <fullName evidence="3">EfeO-type cupredoxin-like domain-containing protein</fullName>
    </recommendedName>
</protein>
<dbReference type="EMBL" id="MHLA01000013">
    <property type="protein sequence ID" value="OGY99750.1"/>
    <property type="molecule type" value="Genomic_DNA"/>
</dbReference>
<dbReference type="InterPro" id="IPR008972">
    <property type="entry name" value="Cupredoxin"/>
</dbReference>
<organism evidence="1 2">
    <name type="scientific">Candidatus Liptonbacteria bacterium RIFCSPLOWO2_01_FULL_52_25</name>
    <dbReference type="NCBI Taxonomy" id="1798650"/>
    <lineage>
        <taxon>Bacteria</taxon>
        <taxon>Candidatus Liptoniibacteriota</taxon>
    </lineage>
</organism>
<reference evidence="1 2" key="1">
    <citation type="journal article" date="2016" name="Nat. Commun.">
        <title>Thousands of microbial genomes shed light on interconnected biogeochemical processes in an aquifer system.</title>
        <authorList>
            <person name="Anantharaman K."/>
            <person name="Brown C.T."/>
            <person name="Hug L.A."/>
            <person name="Sharon I."/>
            <person name="Castelle C.J."/>
            <person name="Probst A.J."/>
            <person name="Thomas B.C."/>
            <person name="Singh A."/>
            <person name="Wilkins M.J."/>
            <person name="Karaoz U."/>
            <person name="Brodie E.L."/>
            <person name="Williams K.H."/>
            <person name="Hubbard S.S."/>
            <person name="Banfield J.F."/>
        </authorList>
    </citation>
    <scope>NUCLEOTIDE SEQUENCE [LARGE SCALE GENOMIC DNA]</scope>
</reference>
<dbReference type="STRING" id="1798650.A2945_02005"/>
<accession>A0A1G2CGH4</accession>
<gene>
    <name evidence="1" type="ORF">A2945_02005</name>
</gene>
<dbReference type="SUPFAM" id="SSF49503">
    <property type="entry name" value="Cupredoxins"/>
    <property type="match status" value="1"/>
</dbReference>
<evidence type="ECO:0000313" key="2">
    <source>
        <dbReference type="Proteomes" id="UP000178880"/>
    </source>
</evidence>
<proteinExistence type="predicted"/>
<comment type="caution">
    <text evidence="1">The sequence shown here is derived from an EMBL/GenBank/DDBJ whole genome shotgun (WGS) entry which is preliminary data.</text>
</comment>
<evidence type="ECO:0008006" key="3">
    <source>
        <dbReference type="Google" id="ProtNLM"/>
    </source>
</evidence>
<dbReference type="Gene3D" id="2.60.40.420">
    <property type="entry name" value="Cupredoxins - blue copper proteins"/>
    <property type="match status" value="1"/>
</dbReference>
<sequence>MAVYRGQAAEPRVIEIIATSDNLFRVVGSKKPVITARPGETLQLRVTVQAHKSATTPTVHSLTIKELEDRGWNVLLFEGTKTYTLVAPEEPGKYVFECIVMCGDGHDDMRGKLVVK</sequence>
<dbReference type="AlphaFoldDB" id="A0A1G2CGH4"/>